<protein>
    <recommendedName>
        <fullName evidence="12">ATP synthase-coupling factor 6, mitochondrial</fullName>
    </recommendedName>
</protein>
<keyword evidence="6" id="KW-0999">Mitochondrion inner membrane</keyword>
<dbReference type="PANTHER" id="PTHR12441">
    <property type="entry name" value="ATP SYNTHASE COUPLING FACTOR 6, MITOCHONDRIAL"/>
    <property type="match status" value="1"/>
</dbReference>
<dbReference type="Proteomes" id="UP000005408">
    <property type="component" value="Unassembled WGS sequence"/>
</dbReference>
<keyword evidence="3" id="KW-0813">Transport</keyword>
<evidence type="ECO:0000256" key="9">
    <source>
        <dbReference type="ARBA" id="ARBA00023136"/>
    </source>
</evidence>
<evidence type="ECO:0000256" key="5">
    <source>
        <dbReference type="ARBA" id="ARBA00022781"/>
    </source>
</evidence>
<evidence type="ECO:0000256" key="8">
    <source>
        <dbReference type="ARBA" id="ARBA00023128"/>
    </source>
</evidence>
<dbReference type="GO" id="GO:0005743">
    <property type="term" value="C:mitochondrial inner membrane"/>
    <property type="evidence" value="ECO:0007669"/>
    <property type="project" value="UniProtKB-SubCell"/>
</dbReference>
<dbReference type="InterPro" id="IPR008387">
    <property type="entry name" value="ATP_synth_f6_mt"/>
</dbReference>
<dbReference type="AlphaFoldDB" id="A0A8W8L2N3"/>
<evidence type="ECO:0000256" key="2">
    <source>
        <dbReference type="ARBA" id="ARBA00007346"/>
    </source>
</evidence>
<evidence type="ECO:0008006" key="12">
    <source>
        <dbReference type="Google" id="ProtNLM"/>
    </source>
</evidence>
<keyword evidence="4" id="KW-0138">CF(0)</keyword>
<evidence type="ECO:0000256" key="3">
    <source>
        <dbReference type="ARBA" id="ARBA00022448"/>
    </source>
</evidence>
<proteinExistence type="inferred from homology"/>
<sequence>MCDFDRKVEVKMFGRQLVTKGSCQWRNIAARNLHLSGAVYQAQQKATDPIQQLFVTKIREYAQKKKQLKSGEVLVDASPEVVQNYSDSLNRIYKMYNLTEANSRNVPELKFEDKAVEVTALEGVEMKNFTTEFPEDKIELAEDNPHNLEFNQRVFGYSPERSTDVDVPSKIKA</sequence>
<keyword evidence="5" id="KW-0375">Hydrogen ion transport</keyword>
<dbReference type="GO" id="GO:0045259">
    <property type="term" value="C:proton-transporting ATP synthase complex"/>
    <property type="evidence" value="ECO:0007669"/>
    <property type="project" value="UniProtKB-KW"/>
</dbReference>
<keyword evidence="9" id="KW-0472">Membrane</keyword>
<comment type="subcellular location">
    <subcellularLocation>
        <location evidence="1">Mitochondrion inner membrane</location>
    </subcellularLocation>
</comment>
<dbReference type="PANTHER" id="PTHR12441:SF10">
    <property type="entry name" value="ATP SYNTHASE-COUPLING FACTOR 6, MITOCHONDRIAL"/>
    <property type="match status" value="1"/>
</dbReference>
<organism evidence="10 11">
    <name type="scientific">Magallana gigas</name>
    <name type="common">Pacific oyster</name>
    <name type="synonym">Crassostrea gigas</name>
    <dbReference type="NCBI Taxonomy" id="29159"/>
    <lineage>
        <taxon>Eukaryota</taxon>
        <taxon>Metazoa</taxon>
        <taxon>Spiralia</taxon>
        <taxon>Lophotrochozoa</taxon>
        <taxon>Mollusca</taxon>
        <taxon>Bivalvia</taxon>
        <taxon>Autobranchia</taxon>
        <taxon>Pteriomorphia</taxon>
        <taxon>Ostreida</taxon>
        <taxon>Ostreoidea</taxon>
        <taxon>Ostreidae</taxon>
        <taxon>Magallana</taxon>
    </lineage>
</organism>
<dbReference type="InterPro" id="IPR036204">
    <property type="entry name" value="ATP_synth_f6_sf_mt"/>
</dbReference>
<comment type="similarity">
    <text evidence="2">Belongs to the eukaryotic ATPase subunit F6 family.</text>
</comment>
<dbReference type="GO" id="GO:0015986">
    <property type="term" value="P:proton motive force-driven ATP synthesis"/>
    <property type="evidence" value="ECO:0007669"/>
    <property type="project" value="InterPro"/>
</dbReference>
<dbReference type="FunFam" id="1.10.246.110:FF:000001">
    <property type="entry name" value="ATP synthase-coupling factor 6, mitochondrial"/>
    <property type="match status" value="1"/>
</dbReference>
<reference evidence="10" key="1">
    <citation type="submission" date="2022-08" db="UniProtKB">
        <authorList>
            <consortium name="EnsemblMetazoa"/>
        </authorList>
    </citation>
    <scope>IDENTIFICATION</scope>
    <source>
        <strain evidence="10">05x7-T-G4-1.051#20</strain>
    </source>
</reference>
<evidence type="ECO:0000256" key="7">
    <source>
        <dbReference type="ARBA" id="ARBA00023065"/>
    </source>
</evidence>
<keyword evidence="7" id="KW-0406">Ion transport</keyword>
<evidence type="ECO:0000313" key="10">
    <source>
        <dbReference type="EnsemblMetazoa" id="G26087.10:cds"/>
    </source>
</evidence>
<dbReference type="EnsemblMetazoa" id="G26087.10">
    <property type="protein sequence ID" value="G26087.10:cds"/>
    <property type="gene ID" value="G26087"/>
</dbReference>
<evidence type="ECO:0000256" key="6">
    <source>
        <dbReference type="ARBA" id="ARBA00022792"/>
    </source>
</evidence>
<evidence type="ECO:0000313" key="11">
    <source>
        <dbReference type="Proteomes" id="UP000005408"/>
    </source>
</evidence>
<name>A0A8W8L2N3_MAGGI</name>
<evidence type="ECO:0000256" key="1">
    <source>
        <dbReference type="ARBA" id="ARBA00004273"/>
    </source>
</evidence>
<dbReference type="GO" id="GO:0015078">
    <property type="term" value="F:proton transmembrane transporter activity"/>
    <property type="evidence" value="ECO:0007669"/>
    <property type="project" value="InterPro"/>
</dbReference>
<evidence type="ECO:0000256" key="4">
    <source>
        <dbReference type="ARBA" id="ARBA00022547"/>
    </source>
</evidence>
<keyword evidence="11" id="KW-1185">Reference proteome</keyword>
<dbReference type="Gene3D" id="1.10.246.110">
    <property type="entry name" value="Mitochondrial ATP synthase-coupling factor 6"/>
    <property type="match status" value="1"/>
</dbReference>
<dbReference type="SUPFAM" id="SSF111357">
    <property type="entry name" value="Mitochondrial ATP synthase coupling factor 6"/>
    <property type="match status" value="1"/>
</dbReference>
<accession>A0A8W8L2N3</accession>
<dbReference type="Pfam" id="PF05511">
    <property type="entry name" value="ATP-synt_F6"/>
    <property type="match status" value="1"/>
</dbReference>
<keyword evidence="8" id="KW-0496">Mitochondrion</keyword>